<feature type="non-terminal residue" evidence="1">
    <location>
        <position position="1"/>
    </location>
</feature>
<keyword evidence="2" id="KW-1185">Reference proteome</keyword>
<organism evidence="1 2">
    <name type="scientific">Pristionchus mayeri</name>
    <dbReference type="NCBI Taxonomy" id="1317129"/>
    <lineage>
        <taxon>Eukaryota</taxon>
        <taxon>Metazoa</taxon>
        <taxon>Ecdysozoa</taxon>
        <taxon>Nematoda</taxon>
        <taxon>Chromadorea</taxon>
        <taxon>Rhabditida</taxon>
        <taxon>Rhabditina</taxon>
        <taxon>Diplogasteromorpha</taxon>
        <taxon>Diplogasteroidea</taxon>
        <taxon>Neodiplogasteridae</taxon>
        <taxon>Pristionchus</taxon>
    </lineage>
</organism>
<protein>
    <submittedName>
        <fullName evidence="1">Uncharacterized protein</fullName>
    </submittedName>
</protein>
<evidence type="ECO:0000313" key="2">
    <source>
        <dbReference type="Proteomes" id="UP001328107"/>
    </source>
</evidence>
<gene>
    <name evidence="1" type="ORF">PMAYCL1PPCAC_14681</name>
</gene>
<sequence length="259" mass="28125">ICSKVYLATSICVQFAGREGECMASVKARDVTDVLTVCQCESHECTSMLSTVLPLMSKDVSSLSLEDELIGERLSDSAAHVLLDGCSGAPLSCLSFEHVDFSAVRPWTLALIASFDRLEEVNNSSSIGLSNIILSSINIFIPFRSLSVTDSSHASDKLWSTLARGAPCLVEISLRGCHNVSAASLVALLEGAERRRAQLLTLRMEDTAFCSEQLERFMRSSLMPSGREWAVTRMRCELGYATPALLLTHPGGKAILVYD</sequence>
<reference evidence="2" key="1">
    <citation type="submission" date="2022-10" db="EMBL/GenBank/DDBJ databases">
        <title>Genome assembly of Pristionchus species.</title>
        <authorList>
            <person name="Yoshida K."/>
            <person name="Sommer R.J."/>
        </authorList>
    </citation>
    <scope>NUCLEOTIDE SEQUENCE [LARGE SCALE GENOMIC DNA]</scope>
    <source>
        <strain evidence="2">RS5460</strain>
    </source>
</reference>
<evidence type="ECO:0000313" key="1">
    <source>
        <dbReference type="EMBL" id="GMR44486.1"/>
    </source>
</evidence>
<accession>A0AAN4ZSU1</accession>
<dbReference type="EMBL" id="BTRK01000003">
    <property type="protein sequence ID" value="GMR44486.1"/>
    <property type="molecule type" value="Genomic_DNA"/>
</dbReference>
<name>A0AAN4ZSU1_9BILA</name>
<comment type="caution">
    <text evidence="1">The sequence shown here is derived from an EMBL/GenBank/DDBJ whole genome shotgun (WGS) entry which is preliminary data.</text>
</comment>
<dbReference type="Proteomes" id="UP001328107">
    <property type="component" value="Unassembled WGS sequence"/>
</dbReference>
<dbReference type="AlphaFoldDB" id="A0AAN4ZSU1"/>
<proteinExistence type="predicted"/>
<dbReference type="SUPFAM" id="SSF52047">
    <property type="entry name" value="RNI-like"/>
    <property type="match status" value="1"/>
</dbReference>